<comment type="similarity">
    <text evidence="11">Belongs to the class-I aminoacyl-tRNA synthetase family. ValS type 1 subfamily.</text>
</comment>
<dbReference type="FunFam" id="1.10.730.10:FF:000014">
    <property type="entry name" value="Valine--tRNA ligase"/>
    <property type="match status" value="1"/>
</dbReference>
<evidence type="ECO:0000256" key="9">
    <source>
        <dbReference type="ARBA" id="ARBA00024407"/>
    </source>
</evidence>
<dbReference type="SUPFAM" id="SSF46589">
    <property type="entry name" value="tRNA-binding arm"/>
    <property type="match status" value="1"/>
</dbReference>
<dbReference type="SUPFAM" id="SSF52374">
    <property type="entry name" value="Nucleotidylyl transferase"/>
    <property type="match status" value="1"/>
</dbReference>
<evidence type="ECO:0000256" key="5">
    <source>
        <dbReference type="ARBA" id="ARBA00022840"/>
    </source>
</evidence>
<keyword evidence="4" id="KW-0547">Nucleotide-binding</keyword>
<dbReference type="NCBIfam" id="TIGR00422">
    <property type="entry name" value="valS"/>
    <property type="match status" value="1"/>
</dbReference>
<evidence type="ECO:0000256" key="3">
    <source>
        <dbReference type="ARBA" id="ARBA00022598"/>
    </source>
</evidence>
<feature type="non-terminal residue" evidence="17">
    <location>
        <position position="1"/>
    </location>
</feature>
<evidence type="ECO:0000256" key="12">
    <source>
        <dbReference type="NCBIfam" id="TIGR00422"/>
    </source>
</evidence>
<keyword evidence="8 17" id="KW-0030">Aminoacyl-tRNA synthetase</keyword>
<dbReference type="Pfam" id="PF10458">
    <property type="entry name" value="Val_tRNA-synt_C"/>
    <property type="match status" value="1"/>
</dbReference>
<keyword evidence="5" id="KW-0067">ATP-binding</keyword>
<accession>A0A6J4KYY2</accession>
<dbReference type="GO" id="GO:0004832">
    <property type="term" value="F:valine-tRNA ligase activity"/>
    <property type="evidence" value="ECO:0007669"/>
    <property type="project" value="UniProtKB-UniRule"/>
</dbReference>
<dbReference type="Pfam" id="PF08264">
    <property type="entry name" value="Anticodon_1"/>
    <property type="match status" value="1"/>
</dbReference>
<gene>
    <name evidence="17" type="ORF">AVDCRST_MAG93-5673</name>
</gene>
<feature type="domain" description="Valyl-tRNA synthetase tRNA-binding arm" evidence="16">
    <location>
        <begin position="541"/>
        <end position="606"/>
    </location>
</feature>
<evidence type="ECO:0000256" key="11">
    <source>
        <dbReference type="ARBA" id="ARBA00060830"/>
    </source>
</evidence>
<evidence type="ECO:0000256" key="10">
    <source>
        <dbReference type="ARBA" id="ARBA00047552"/>
    </source>
</evidence>
<dbReference type="FunFam" id="1.10.287.380:FF:000001">
    <property type="entry name" value="Valine--tRNA ligase"/>
    <property type="match status" value="1"/>
</dbReference>
<organism evidence="17">
    <name type="scientific">uncultured Chloroflexia bacterium</name>
    <dbReference type="NCBI Taxonomy" id="1672391"/>
    <lineage>
        <taxon>Bacteria</taxon>
        <taxon>Bacillati</taxon>
        <taxon>Chloroflexota</taxon>
        <taxon>Chloroflexia</taxon>
        <taxon>environmental samples</taxon>
    </lineage>
</organism>
<evidence type="ECO:0000259" key="16">
    <source>
        <dbReference type="Pfam" id="PF10458"/>
    </source>
</evidence>
<dbReference type="NCBIfam" id="NF004349">
    <property type="entry name" value="PRK05729.1"/>
    <property type="match status" value="1"/>
</dbReference>
<evidence type="ECO:0000259" key="15">
    <source>
        <dbReference type="Pfam" id="PF08264"/>
    </source>
</evidence>
<protein>
    <recommendedName>
        <fullName evidence="9 12">Valine--tRNA ligase</fullName>
        <ecNumber evidence="1 12">6.1.1.9</ecNumber>
    </recommendedName>
</protein>
<dbReference type="InterPro" id="IPR014729">
    <property type="entry name" value="Rossmann-like_a/b/a_fold"/>
</dbReference>
<keyword evidence="6" id="KW-0648">Protein biosynthesis</keyword>
<dbReference type="Pfam" id="PF00133">
    <property type="entry name" value="tRNA-synt_1"/>
    <property type="match status" value="1"/>
</dbReference>
<dbReference type="InterPro" id="IPR033705">
    <property type="entry name" value="Anticodon_Ia_Val"/>
</dbReference>
<dbReference type="SUPFAM" id="SSF50677">
    <property type="entry name" value="ValRS/IleRS/LeuRS editing domain"/>
    <property type="match status" value="1"/>
</dbReference>
<dbReference type="CDD" id="cd07962">
    <property type="entry name" value="Anticodon_Ia_Val"/>
    <property type="match status" value="1"/>
</dbReference>
<dbReference type="InterPro" id="IPR009080">
    <property type="entry name" value="tRNAsynth_Ia_anticodon-bd"/>
</dbReference>
<dbReference type="InterPro" id="IPR037118">
    <property type="entry name" value="Val-tRNA_synth_C_sf"/>
</dbReference>
<evidence type="ECO:0000256" key="7">
    <source>
        <dbReference type="ARBA" id="ARBA00023054"/>
    </source>
</evidence>
<proteinExistence type="inferred from homology"/>
<evidence type="ECO:0000256" key="1">
    <source>
        <dbReference type="ARBA" id="ARBA00013169"/>
    </source>
</evidence>
<name>A0A6J4KYY2_9CHLR</name>
<feature type="coiled-coil region" evidence="13">
    <location>
        <begin position="539"/>
        <end position="566"/>
    </location>
</feature>
<dbReference type="InterPro" id="IPR002303">
    <property type="entry name" value="Valyl-tRNA_ligase"/>
</dbReference>
<comment type="catalytic activity">
    <reaction evidence="10">
        <text>tRNA(Val) + L-valine + ATP = L-valyl-tRNA(Val) + AMP + diphosphate</text>
        <dbReference type="Rhea" id="RHEA:10704"/>
        <dbReference type="Rhea" id="RHEA-COMP:9672"/>
        <dbReference type="Rhea" id="RHEA-COMP:9708"/>
        <dbReference type="ChEBI" id="CHEBI:30616"/>
        <dbReference type="ChEBI" id="CHEBI:33019"/>
        <dbReference type="ChEBI" id="CHEBI:57762"/>
        <dbReference type="ChEBI" id="CHEBI:78442"/>
        <dbReference type="ChEBI" id="CHEBI:78537"/>
        <dbReference type="ChEBI" id="CHEBI:456215"/>
        <dbReference type="EC" id="6.1.1.9"/>
    </reaction>
</comment>
<dbReference type="InterPro" id="IPR002300">
    <property type="entry name" value="aa-tRNA-synth_Ia"/>
</dbReference>
<dbReference type="Gene3D" id="3.40.50.620">
    <property type="entry name" value="HUPs"/>
    <property type="match status" value="1"/>
</dbReference>
<dbReference type="PANTHER" id="PTHR11946:SF93">
    <property type="entry name" value="VALINE--TRNA LIGASE, CHLOROPLASTIC_MITOCHONDRIAL 2"/>
    <property type="match status" value="1"/>
</dbReference>
<feature type="domain" description="Aminoacyl-tRNA synthetase class Ia" evidence="14">
    <location>
        <begin position="13"/>
        <end position="282"/>
    </location>
</feature>
<evidence type="ECO:0000256" key="8">
    <source>
        <dbReference type="ARBA" id="ARBA00023146"/>
    </source>
</evidence>
<dbReference type="Gene3D" id="1.10.730.10">
    <property type="entry name" value="Isoleucyl-tRNA Synthetase, Domain 1"/>
    <property type="match status" value="1"/>
</dbReference>
<keyword evidence="3 17" id="KW-0436">Ligase</keyword>
<dbReference type="InterPro" id="IPR019499">
    <property type="entry name" value="Val-tRNA_synth_tRNA-bd"/>
</dbReference>
<dbReference type="SUPFAM" id="SSF47323">
    <property type="entry name" value="Anticodon-binding domain of a subclass of class I aminoacyl-tRNA synthetases"/>
    <property type="match status" value="1"/>
</dbReference>
<dbReference type="EMBL" id="CADCTR010001914">
    <property type="protein sequence ID" value="CAA9319450.1"/>
    <property type="molecule type" value="Genomic_DNA"/>
</dbReference>
<dbReference type="GO" id="GO:0005524">
    <property type="term" value="F:ATP binding"/>
    <property type="evidence" value="ECO:0007669"/>
    <property type="project" value="UniProtKB-KW"/>
</dbReference>
<feature type="domain" description="Methionyl/Valyl/Leucyl/Isoleucyl-tRNA synthetase anticodon-binding" evidence="15">
    <location>
        <begin position="333"/>
        <end position="474"/>
    </location>
</feature>
<keyword evidence="2" id="KW-0963">Cytoplasm</keyword>
<evidence type="ECO:0000256" key="4">
    <source>
        <dbReference type="ARBA" id="ARBA00022741"/>
    </source>
</evidence>
<dbReference type="EC" id="6.1.1.9" evidence="1 12"/>
<evidence type="ECO:0000256" key="6">
    <source>
        <dbReference type="ARBA" id="ARBA00022917"/>
    </source>
</evidence>
<dbReference type="AlphaFoldDB" id="A0A6J4KYY2"/>
<evidence type="ECO:0000256" key="13">
    <source>
        <dbReference type="SAM" id="Coils"/>
    </source>
</evidence>
<dbReference type="PANTHER" id="PTHR11946">
    <property type="entry name" value="VALYL-TRNA SYNTHETASES"/>
    <property type="match status" value="1"/>
</dbReference>
<dbReference type="InterPro" id="IPR013155">
    <property type="entry name" value="M/V/L/I-tRNA-synth_anticd-bd"/>
</dbReference>
<evidence type="ECO:0000256" key="2">
    <source>
        <dbReference type="ARBA" id="ARBA00022490"/>
    </source>
</evidence>
<dbReference type="InterPro" id="IPR009008">
    <property type="entry name" value="Val/Leu/Ile-tRNA-synth_edit"/>
</dbReference>
<dbReference type="GO" id="GO:0002161">
    <property type="term" value="F:aminoacyl-tRNA deacylase activity"/>
    <property type="evidence" value="ECO:0007669"/>
    <property type="project" value="InterPro"/>
</dbReference>
<reference evidence="17" key="1">
    <citation type="submission" date="2020-02" db="EMBL/GenBank/DDBJ databases">
        <authorList>
            <person name="Meier V. D."/>
        </authorList>
    </citation>
    <scope>NUCLEOTIDE SEQUENCE</scope>
    <source>
        <strain evidence="17">AVDCRST_MAG93</strain>
    </source>
</reference>
<sequence length="606" mass="68509">DYEMGKRHGLQMINVMNKDATINEQGGPYGGLDRYEARRQLVADLEATGNLVKTEPHTLSIGLCSRCGTVIEPLLSLQWWVRMEPLAKPAVAAVREGRIKLVPERFDQIYYQWMENPRDWVISRQLWWGHRVPVWYCDTCGQQTVSVETPQQCAHCGSGTIKQDEDVLDTWFSSGLWPFSTLGWPDDTEDFRRFYPTSVLETGYDILFFWVARMIFMGIYLTGKEPFHTVYLHGLVRDEFNRKMSKSLDNTVDPIELGEKYGTDAMRFTFATSSTPGQDFSLQPLRLEAARNFANKLWNATRFVITKLGDLPRDASSLVTAERLATEPYTLADRWIISRYHRVQMDVDRLLGSFNLGEAGRQIQTFFWEELADWYIEIAKVQLEGDEQRQRLTRSVLYTVLEGSLRLLHPYMPFVTETAWQHLTGGALGKALIIAEYPRGDAAALDDQAERDFVQVQDIVSGIRNARNEMGVEAVRWVEAIIVAGEKAATIEQERASISRLARVSPEALEIVESLAEKPEGATGLVAGTVEVYLPLAGMVDVAKERARLTAELERTEADISRREAKLANESFTSRAPAKIVQGERDILATAQTTAEKLRTQLAALG</sequence>
<dbReference type="InterPro" id="IPR010978">
    <property type="entry name" value="tRNA-bd_arm"/>
</dbReference>
<dbReference type="GO" id="GO:0005829">
    <property type="term" value="C:cytosol"/>
    <property type="evidence" value="ECO:0007669"/>
    <property type="project" value="TreeGrafter"/>
</dbReference>
<evidence type="ECO:0000259" key="14">
    <source>
        <dbReference type="Pfam" id="PF00133"/>
    </source>
</evidence>
<keyword evidence="7 13" id="KW-0175">Coiled coil</keyword>
<dbReference type="GO" id="GO:0006438">
    <property type="term" value="P:valyl-tRNA aminoacylation"/>
    <property type="evidence" value="ECO:0007669"/>
    <property type="project" value="UniProtKB-UniRule"/>
</dbReference>
<dbReference type="FunFam" id="3.40.50.620:FF:000098">
    <property type="entry name" value="Valine--tRNA ligase"/>
    <property type="match status" value="1"/>
</dbReference>
<dbReference type="Gene3D" id="1.10.287.380">
    <property type="entry name" value="Valyl-tRNA synthetase, C-terminal domain"/>
    <property type="match status" value="1"/>
</dbReference>
<dbReference type="PRINTS" id="PR00986">
    <property type="entry name" value="TRNASYNTHVAL"/>
</dbReference>
<evidence type="ECO:0000313" key="17">
    <source>
        <dbReference type="EMBL" id="CAA9319450.1"/>
    </source>
</evidence>